<dbReference type="InParanoid" id="A0A1Y2MBI8"/>
<keyword evidence="2" id="KW-1185">Reference proteome</keyword>
<evidence type="ECO:0000313" key="2">
    <source>
        <dbReference type="Proteomes" id="UP000193240"/>
    </source>
</evidence>
<dbReference type="Proteomes" id="UP000193240">
    <property type="component" value="Unassembled WGS sequence"/>
</dbReference>
<reference evidence="1 2" key="1">
    <citation type="journal article" date="2017" name="Genome Announc.">
        <title>Genome sequence of the saprophytic ascomycete Epicoccum nigrum ICMP 19927 strain isolated from New Zealand.</title>
        <authorList>
            <person name="Fokin M."/>
            <person name="Fleetwood D."/>
            <person name="Weir B.S."/>
            <person name="Villas-Boas S.G."/>
        </authorList>
    </citation>
    <scope>NUCLEOTIDE SEQUENCE [LARGE SCALE GENOMIC DNA]</scope>
    <source>
        <strain evidence="1 2">ICMP 19927</strain>
    </source>
</reference>
<organism evidence="1 2">
    <name type="scientific">Epicoccum nigrum</name>
    <name type="common">Soil fungus</name>
    <name type="synonym">Epicoccum purpurascens</name>
    <dbReference type="NCBI Taxonomy" id="105696"/>
    <lineage>
        <taxon>Eukaryota</taxon>
        <taxon>Fungi</taxon>
        <taxon>Dikarya</taxon>
        <taxon>Ascomycota</taxon>
        <taxon>Pezizomycotina</taxon>
        <taxon>Dothideomycetes</taxon>
        <taxon>Pleosporomycetidae</taxon>
        <taxon>Pleosporales</taxon>
        <taxon>Pleosporineae</taxon>
        <taxon>Didymellaceae</taxon>
        <taxon>Epicoccum</taxon>
    </lineage>
</organism>
<proteinExistence type="predicted"/>
<accession>A0A1Y2MBI8</accession>
<dbReference type="EMBL" id="KZ107839">
    <property type="protein sequence ID" value="OSS52588.1"/>
    <property type="molecule type" value="Genomic_DNA"/>
</dbReference>
<dbReference type="AlphaFoldDB" id="A0A1Y2MBI8"/>
<protein>
    <submittedName>
        <fullName evidence="1">Uncharacterized protein</fullName>
    </submittedName>
</protein>
<gene>
    <name evidence="1" type="ORF">B5807_02544</name>
</gene>
<sequence>MSLFAASTSAQLATSMWGFAVPKFLNHTYSGSVMNLDADRTTVAYTADDMKSSATVTLGGITYVGYTATPTVSGHTSATFVVTCSRANEEVVSATCLQSQLGAESKMSANCASRYSGVKTSTPLGYSGVEILTPLVPEWCTNSAAFEEAAKRPMTISSADMANYALVLTAGLEKLSTTGTGPAKTNSMGTSPPTGSAEVKGAAASLQIPLISAVVAVVACLV</sequence>
<name>A0A1Y2MBI8_EPING</name>
<evidence type="ECO:0000313" key="1">
    <source>
        <dbReference type="EMBL" id="OSS52588.1"/>
    </source>
</evidence>